<name>A0A0R1H242_9LACO</name>
<dbReference type="CDD" id="cd00085">
    <property type="entry name" value="HNHc"/>
    <property type="match status" value="1"/>
</dbReference>
<dbReference type="InterPro" id="IPR002711">
    <property type="entry name" value="HNH"/>
</dbReference>
<dbReference type="GO" id="GO:0003676">
    <property type="term" value="F:nucleic acid binding"/>
    <property type="evidence" value="ECO:0007669"/>
    <property type="project" value="InterPro"/>
</dbReference>
<organism evidence="2 3">
    <name type="scientific">Amylolactobacillus amylotrophicus DSM 20534</name>
    <dbReference type="NCBI Taxonomy" id="1423722"/>
    <lineage>
        <taxon>Bacteria</taxon>
        <taxon>Bacillati</taxon>
        <taxon>Bacillota</taxon>
        <taxon>Bacilli</taxon>
        <taxon>Lactobacillales</taxon>
        <taxon>Lactobacillaceae</taxon>
        <taxon>Amylolactobacillus</taxon>
    </lineage>
</organism>
<dbReference type="Pfam" id="PF01844">
    <property type="entry name" value="HNH"/>
    <property type="match status" value="1"/>
</dbReference>
<dbReference type="Proteomes" id="UP000050909">
    <property type="component" value="Unassembled WGS sequence"/>
</dbReference>
<dbReference type="InterPro" id="IPR013087">
    <property type="entry name" value="Znf_C2H2_type"/>
</dbReference>
<dbReference type="EMBL" id="AZCV01000005">
    <property type="protein sequence ID" value="KRK37474.1"/>
    <property type="molecule type" value="Genomic_DNA"/>
</dbReference>
<dbReference type="InterPro" id="IPR003615">
    <property type="entry name" value="HNH_nuc"/>
</dbReference>
<dbReference type="SUPFAM" id="SSF88697">
    <property type="entry name" value="PUA domain-like"/>
    <property type="match status" value="1"/>
</dbReference>
<dbReference type="PATRIC" id="fig|1423722.3.peg.1378"/>
<dbReference type="InterPro" id="IPR015947">
    <property type="entry name" value="PUA-like_sf"/>
</dbReference>
<dbReference type="RefSeq" id="WP_056946531.1">
    <property type="nucleotide sequence ID" value="NZ_AZCV01000005.1"/>
</dbReference>
<dbReference type="PROSITE" id="PS00028">
    <property type="entry name" value="ZINC_FINGER_C2H2_1"/>
    <property type="match status" value="1"/>
</dbReference>
<evidence type="ECO:0000313" key="2">
    <source>
        <dbReference type="EMBL" id="KRK37474.1"/>
    </source>
</evidence>
<feature type="domain" description="C2H2-type" evidence="1">
    <location>
        <begin position="173"/>
        <end position="195"/>
    </location>
</feature>
<protein>
    <recommendedName>
        <fullName evidence="1">C2H2-type domain-containing protein</fullName>
    </recommendedName>
</protein>
<proteinExistence type="predicted"/>
<reference evidence="2 3" key="1">
    <citation type="journal article" date="2015" name="Genome Announc.">
        <title>Expanding the biotechnology potential of lactobacilli through comparative genomics of 213 strains and associated genera.</title>
        <authorList>
            <person name="Sun Z."/>
            <person name="Harris H.M."/>
            <person name="McCann A."/>
            <person name="Guo C."/>
            <person name="Argimon S."/>
            <person name="Zhang W."/>
            <person name="Yang X."/>
            <person name="Jeffery I.B."/>
            <person name="Cooney J.C."/>
            <person name="Kagawa T.F."/>
            <person name="Liu W."/>
            <person name="Song Y."/>
            <person name="Salvetti E."/>
            <person name="Wrobel A."/>
            <person name="Rasinkangas P."/>
            <person name="Parkhill J."/>
            <person name="Rea M.C."/>
            <person name="O'Sullivan O."/>
            <person name="Ritari J."/>
            <person name="Douillard F.P."/>
            <person name="Paul Ross R."/>
            <person name="Yang R."/>
            <person name="Briner A.E."/>
            <person name="Felis G.E."/>
            <person name="de Vos W.M."/>
            <person name="Barrangou R."/>
            <person name="Klaenhammer T.R."/>
            <person name="Caufield P.W."/>
            <person name="Cui Y."/>
            <person name="Zhang H."/>
            <person name="O'Toole P.W."/>
        </authorList>
    </citation>
    <scope>NUCLEOTIDE SEQUENCE [LARGE SCALE GENOMIC DNA]</scope>
    <source>
        <strain evidence="2 3">DSM 20534</strain>
    </source>
</reference>
<dbReference type="AlphaFoldDB" id="A0A0R1H242"/>
<evidence type="ECO:0000259" key="1">
    <source>
        <dbReference type="PROSITE" id="PS00028"/>
    </source>
</evidence>
<accession>A0A0R1H242</accession>
<gene>
    <name evidence="2" type="ORF">FC62_GL001353</name>
</gene>
<sequence length="245" mass="28344">MSTFILPSNPNTYDAKNAFNDLHTIHWVQHNNKSVSIGDIIYIYESKPTQRIILKTQVIGRDIYSYHIDDSKYSTSGIDFSSKGPWLTLRLIENIDTCISLKDLHELGLKGNIQSLRRLDDDIANVLDFLIRDYSELTSILVTEGKKTKVYSTRYERSTKNRQAAILIHGLNCKVCGFNFEKKYGTLGHEFIEIHHKNPLYLNNTEINIDPRNDLVPLCSNCHRMIHRDKYNVLTVEYLKKILLA</sequence>
<keyword evidence="3" id="KW-1185">Reference proteome</keyword>
<dbReference type="GO" id="GO:0008270">
    <property type="term" value="F:zinc ion binding"/>
    <property type="evidence" value="ECO:0007669"/>
    <property type="project" value="InterPro"/>
</dbReference>
<comment type="caution">
    <text evidence="2">The sequence shown here is derived from an EMBL/GenBank/DDBJ whole genome shotgun (WGS) entry which is preliminary data.</text>
</comment>
<dbReference type="GO" id="GO:0004519">
    <property type="term" value="F:endonuclease activity"/>
    <property type="evidence" value="ECO:0007669"/>
    <property type="project" value="InterPro"/>
</dbReference>
<dbReference type="Gene3D" id="1.10.30.50">
    <property type="match status" value="1"/>
</dbReference>
<evidence type="ECO:0000313" key="3">
    <source>
        <dbReference type="Proteomes" id="UP000050909"/>
    </source>
</evidence>